<feature type="non-terminal residue" evidence="2">
    <location>
        <position position="582"/>
    </location>
</feature>
<proteinExistence type="predicted"/>
<evidence type="ECO:0000313" key="2">
    <source>
        <dbReference type="EMBL" id="CAB4034781.1"/>
    </source>
</evidence>
<feature type="compositionally biased region" description="Basic and acidic residues" evidence="1">
    <location>
        <begin position="15"/>
        <end position="59"/>
    </location>
</feature>
<evidence type="ECO:0000313" key="3">
    <source>
        <dbReference type="Proteomes" id="UP001152795"/>
    </source>
</evidence>
<dbReference type="OrthoDB" id="10055784at2759"/>
<feature type="compositionally biased region" description="Polar residues" evidence="1">
    <location>
        <begin position="257"/>
        <end position="268"/>
    </location>
</feature>
<evidence type="ECO:0000256" key="1">
    <source>
        <dbReference type="SAM" id="MobiDB-lite"/>
    </source>
</evidence>
<dbReference type="PANTHER" id="PTHR47331:SF5">
    <property type="entry name" value="RIBONUCLEASE H"/>
    <property type="match status" value="1"/>
</dbReference>
<feature type="non-terminal residue" evidence="2">
    <location>
        <position position="1"/>
    </location>
</feature>
<organism evidence="2 3">
    <name type="scientific">Paramuricea clavata</name>
    <name type="common">Red gorgonian</name>
    <name type="synonym">Violescent sea-whip</name>
    <dbReference type="NCBI Taxonomy" id="317549"/>
    <lineage>
        <taxon>Eukaryota</taxon>
        <taxon>Metazoa</taxon>
        <taxon>Cnidaria</taxon>
        <taxon>Anthozoa</taxon>
        <taxon>Octocorallia</taxon>
        <taxon>Malacalcyonacea</taxon>
        <taxon>Plexauridae</taxon>
        <taxon>Paramuricea</taxon>
    </lineage>
</organism>
<gene>
    <name evidence="2" type="ORF">PACLA_8A027561</name>
</gene>
<feature type="compositionally biased region" description="Basic and acidic residues" evidence="1">
    <location>
        <begin position="270"/>
        <end position="280"/>
    </location>
</feature>
<dbReference type="AlphaFoldDB" id="A0A6S7JUQ9"/>
<dbReference type="EMBL" id="CACRXK020020413">
    <property type="protein sequence ID" value="CAB4034781.1"/>
    <property type="molecule type" value="Genomic_DNA"/>
</dbReference>
<name>A0A6S7JUQ9_PARCT</name>
<protein>
    <submittedName>
        <fullName evidence="2">Uncharacterized protein</fullName>
    </submittedName>
</protein>
<feature type="region of interest" description="Disordered" evidence="1">
    <location>
        <begin position="237"/>
        <end position="280"/>
    </location>
</feature>
<dbReference type="InterPro" id="IPR005312">
    <property type="entry name" value="DUF1759"/>
</dbReference>
<dbReference type="PANTHER" id="PTHR47331">
    <property type="entry name" value="PHD-TYPE DOMAIN-CONTAINING PROTEIN"/>
    <property type="match status" value="1"/>
</dbReference>
<feature type="region of interest" description="Disordered" evidence="1">
    <location>
        <begin position="1"/>
        <end position="68"/>
    </location>
</feature>
<comment type="caution">
    <text evidence="2">The sequence shown here is derived from an EMBL/GenBank/DDBJ whole genome shotgun (WGS) entry which is preliminary data.</text>
</comment>
<sequence>YSASVPDAEDNVPDAEDKVPDAKDKVPDAEDKDKVPDAEEKVPDCEDKVPDCEDKDKVPDGQSSRRTRFLTNKVPDSEDKVPQCEDVQKQLKRVSIPVFSGDKRNYENWKATFIACIDQAPASPEYKLLQLRQYLSGEALKTVEKFGHSAIAYEAAKERLDRKYGGTRRQVALYLEELENVKAIRPGNSKDLEEFVDIYRCLSEVHTGSKCTKSRCCGVDGCTKTHNRLLHGYPQTERKEMESNQRENCERLPRNGRSISQATQTLPTTEGEHPTEVERSLTTRVESKISQRQEFLAMRTVPVILINGNRKMTVNTLLDDANTKTYINADVAAELGLHGNLQRTNVNVLNGQIETFLTMPVEFKLESLDGKVNTTMEAYTTEKVTGDMKVVNWNQYATKWSHLKDIEFPVIASKPFVDILIGLDYADLHYSVKDVRGQVNEPIARLTPLGWTCIGVPQDDQLCQLTNFNRTYFTRKDHKLDEVDAVLRKFWENENVVSIESGPWQKEDHLALQKVEQSLKYENGRYQVAIPWKRSEPTVSNNYGMAFRRLQNTEKRLKRNIELVGVYSDIIERYIQKEYIRK</sequence>
<dbReference type="Proteomes" id="UP001152795">
    <property type="component" value="Unassembled WGS sequence"/>
</dbReference>
<keyword evidence="3" id="KW-1185">Reference proteome</keyword>
<accession>A0A6S7JUQ9</accession>
<feature type="compositionally biased region" description="Basic and acidic residues" evidence="1">
    <location>
        <begin position="237"/>
        <end position="253"/>
    </location>
</feature>
<dbReference type="Pfam" id="PF03564">
    <property type="entry name" value="DUF1759"/>
    <property type="match status" value="1"/>
</dbReference>
<reference evidence="2" key="1">
    <citation type="submission" date="2020-04" db="EMBL/GenBank/DDBJ databases">
        <authorList>
            <person name="Alioto T."/>
            <person name="Alioto T."/>
            <person name="Gomez Garrido J."/>
        </authorList>
    </citation>
    <scope>NUCLEOTIDE SEQUENCE</scope>
    <source>
        <strain evidence="2">A484AB</strain>
    </source>
</reference>